<evidence type="ECO:0000256" key="1">
    <source>
        <dbReference type="SAM" id="MobiDB-lite"/>
    </source>
</evidence>
<dbReference type="PANTHER" id="PTHR28096:SF1">
    <property type="entry name" value="PROTEIN FAF1"/>
    <property type="match status" value="1"/>
</dbReference>
<dbReference type="OrthoDB" id="5556956at2759"/>
<keyword evidence="3" id="KW-1185">Reference proteome</keyword>
<dbReference type="InterPro" id="IPR053030">
    <property type="entry name" value="Ribosomal_biogenesis_FAF1-like"/>
</dbReference>
<comment type="caution">
    <text evidence="2">The sequence shown here is derived from an EMBL/GenBank/DDBJ whole genome shotgun (WGS) entry which is preliminary data.</text>
</comment>
<protein>
    <submittedName>
        <fullName evidence="2">Uncharacterized protein</fullName>
    </submittedName>
</protein>
<name>A0A9P6ERM6_9AGAR</name>
<dbReference type="EMBL" id="MU157825">
    <property type="protein sequence ID" value="KAF9534833.1"/>
    <property type="molecule type" value="Genomic_DNA"/>
</dbReference>
<evidence type="ECO:0000313" key="2">
    <source>
        <dbReference type="EMBL" id="KAF9534833.1"/>
    </source>
</evidence>
<organism evidence="2 3">
    <name type="scientific">Crepidotus variabilis</name>
    <dbReference type="NCBI Taxonomy" id="179855"/>
    <lineage>
        <taxon>Eukaryota</taxon>
        <taxon>Fungi</taxon>
        <taxon>Dikarya</taxon>
        <taxon>Basidiomycota</taxon>
        <taxon>Agaricomycotina</taxon>
        <taxon>Agaricomycetes</taxon>
        <taxon>Agaricomycetidae</taxon>
        <taxon>Agaricales</taxon>
        <taxon>Agaricineae</taxon>
        <taxon>Crepidotaceae</taxon>
        <taxon>Crepidotus</taxon>
    </lineage>
</organism>
<proteinExistence type="predicted"/>
<dbReference type="GO" id="GO:0005730">
    <property type="term" value="C:nucleolus"/>
    <property type="evidence" value="ECO:0007669"/>
    <property type="project" value="TreeGrafter"/>
</dbReference>
<feature type="region of interest" description="Disordered" evidence="1">
    <location>
        <begin position="211"/>
        <end position="237"/>
    </location>
</feature>
<reference evidence="2" key="1">
    <citation type="submission" date="2020-11" db="EMBL/GenBank/DDBJ databases">
        <authorList>
            <consortium name="DOE Joint Genome Institute"/>
            <person name="Ahrendt S."/>
            <person name="Riley R."/>
            <person name="Andreopoulos W."/>
            <person name="Labutti K."/>
            <person name="Pangilinan J."/>
            <person name="Ruiz-Duenas F.J."/>
            <person name="Barrasa J.M."/>
            <person name="Sanchez-Garcia M."/>
            <person name="Camarero S."/>
            <person name="Miyauchi S."/>
            <person name="Serrano A."/>
            <person name="Linde D."/>
            <person name="Babiker R."/>
            <person name="Drula E."/>
            <person name="Ayuso-Fernandez I."/>
            <person name="Pacheco R."/>
            <person name="Padilla G."/>
            <person name="Ferreira P."/>
            <person name="Barriuso J."/>
            <person name="Kellner H."/>
            <person name="Castanera R."/>
            <person name="Alfaro M."/>
            <person name="Ramirez L."/>
            <person name="Pisabarro A.G."/>
            <person name="Kuo A."/>
            <person name="Tritt A."/>
            <person name="Lipzen A."/>
            <person name="He G."/>
            <person name="Yan M."/>
            <person name="Ng V."/>
            <person name="Cullen D."/>
            <person name="Martin F."/>
            <person name="Rosso M.-N."/>
            <person name="Henrissat B."/>
            <person name="Hibbett D."/>
            <person name="Martinez A.T."/>
            <person name="Grigoriev I.V."/>
        </authorList>
    </citation>
    <scope>NUCLEOTIDE SEQUENCE</scope>
    <source>
        <strain evidence="2">CBS 506.95</strain>
    </source>
</reference>
<accession>A0A9P6ERM6</accession>
<evidence type="ECO:0000313" key="3">
    <source>
        <dbReference type="Proteomes" id="UP000807306"/>
    </source>
</evidence>
<feature type="compositionally biased region" description="Polar residues" evidence="1">
    <location>
        <begin position="44"/>
        <end position="60"/>
    </location>
</feature>
<dbReference type="AlphaFoldDB" id="A0A9P6ERM6"/>
<dbReference type="PANTHER" id="PTHR28096">
    <property type="entry name" value="PROTEIN FAF1"/>
    <property type="match status" value="1"/>
</dbReference>
<feature type="compositionally biased region" description="Basic residues" evidence="1">
    <location>
        <begin position="220"/>
        <end position="237"/>
    </location>
</feature>
<feature type="region of interest" description="Disordered" evidence="1">
    <location>
        <begin position="44"/>
        <end position="72"/>
    </location>
</feature>
<gene>
    <name evidence="2" type="ORF">CPB83DRAFT_830979</name>
</gene>
<dbReference type="Proteomes" id="UP000807306">
    <property type="component" value="Unassembled WGS sequence"/>
</dbReference>
<sequence>MKMVTKAATNMTLAGNVVVFSDISMKAGTTDSVSKAQMKAFMSSKISKLSTNTENPPKSNRTPKEEEEERTNLQNDALLHKLVHTKLLSGSMNTELDLTPAKKRKAFAGRILELTGDVKLGKGEKEIRVAERNKASKRVREGIAGKQKERSKQELEEAKNLGNYHQSLKKVFEASSSISSNRNRQKGLGMGVGKFSNGLLRLSQADVNKAAMETSDSFRGRRGFGRGRGRGGFKKHR</sequence>
<dbReference type="GO" id="GO:0000462">
    <property type="term" value="P:maturation of SSU-rRNA from tricistronic rRNA transcript (SSU-rRNA, 5.8S rRNA, LSU-rRNA)"/>
    <property type="evidence" value="ECO:0007669"/>
    <property type="project" value="TreeGrafter"/>
</dbReference>